<name>A0AC34QHF0_9BILA</name>
<reference evidence="2" key="1">
    <citation type="submission" date="2022-11" db="UniProtKB">
        <authorList>
            <consortium name="WormBaseParasite"/>
        </authorList>
    </citation>
    <scope>IDENTIFICATION</scope>
</reference>
<dbReference type="WBParaSite" id="JU765_v2.g16443.t3">
    <property type="protein sequence ID" value="JU765_v2.g16443.t3"/>
    <property type="gene ID" value="JU765_v2.g16443"/>
</dbReference>
<dbReference type="Proteomes" id="UP000887576">
    <property type="component" value="Unplaced"/>
</dbReference>
<evidence type="ECO:0000313" key="1">
    <source>
        <dbReference type="Proteomes" id="UP000887576"/>
    </source>
</evidence>
<protein>
    <submittedName>
        <fullName evidence="2">PDZ domain-containing protein</fullName>
    </submittedName>
</protein>
<accession>A0AC34QHF0</accession>
<sequence length="1019" mass="114685">MSNSLGSHSHQKYLSKENYVTVLAIHDDPKPFDGVVEITNIENPPTNGLKVSTEADGSMNKKRVSIPITAELPGGHLVDSKKSDDFLARNQARKSKFTDAFLDAAHERLESQLIYSQERSESRQNYPENQHASDSRTNSLTFTLSAKTVGLPLGIEISPVPDPNDNHGIKILAVEVRQIDDDGRIALDGKIKVGDLITQIHHRPVYQMSLPKAQARLRELQSVPEPVLVVNRRAKLAGKERSASVGRPIAASLQIANTAQLGDTMSVQVQKGQNGFGFGVKSRVNAMNERLIYINNVNVNGPAYNKLKIGDRLLKINDTDVGSYSQKDVVNMLKDVTPGSIVDFHISRIIEEQISQNNDIIDTKPEETQSSASTITDVCHKRRKSAFVDKEDKDVEYLFFDVALQGSKSAGLGISLKGGKLYPETKKLEDGVDCGLFVNGILHGSAAFYDGRFRENDRLVGIEDLDLRNFQYNADALAAFSKCLAEVTGQIVKIRVARAKEKRPEIAPRRVHLVRSDSEASVAPDNDIFNRENPNRKSISEKRPFGSKNEAINTQTYQKIIHQRQTSAPQIRSDYQKLVALEIKQRQSSLIMANKKLATGSVGDENSSPGATKSSSSKRTAFTQLLDHFRSGSKKDKARRQTIMVLDDADKEQRGRSQSLNPRTSNKESKVIFEKNPESNVVNRRKKIEPAPSFKQAMSNSVSHPIFDLPSGSDVDKMKVKMNDKTARKSIGSSLPRLLDDRYKLDPPPYNGPHHRVPQIYNAFNRDFEHQRLHSAQEFSHPTDSRYLYERHRYQGNSGCNVQYNKPSREHGPNMYHIHYPTNAYVSPLPFQQQFRNANQQHSFQLQQRERIPQNQWINAEFGAYPTQAPTDSATNYYDVFNAWFSQSGQQQHPTKHGQETHGYRAPVQLTETTSPNPRPSALNMDTRPRLVNPAKLPTSAQLHRAPSPHFPLHIMPQRDFDTHENISFPTKSQNRNSYSLLNWVRRKSTDSASCRPNNRRIRAPSAIFYDSEEPPVEC</sequence>
<evidence type="ECO:0000313" key="2">
    <source>
        <dbReference type="WBParaSite" id="JU765_v2.g16443.t3"/>
    </source>
</evidence>
<proteinExistence type="predicted"/>
<organism evidence="1 2">
    <name type="scientific">Panagrolaimus sp. JU765</name>
    <dbReference type="NCBI Taxonomy" id="591449"/>
    <lineage>
        <taxon>Eukaryota</taxon>
        <taxon>Metazoa</taxon>
        <taxon>Ecdysozoa</taxon>
        <taxon>Nematoda</taxon>
        <taxon>Chromadorea</taxon>
        <taxon>Rhabditida</taxon>
        <taxon>Tylenchina</taxon>
        <taxon>Panagrolaimomorpha</taxon>
        <taxon>Panagrolaimoidea</taxon>
        <taxon>Panagrolaimidae</taxon>
        <taxon>Panagrolaimus</taxon>
    </lineage>
</organism>